<dbReference type="SUPFAM" id="SSF54427">
    <property type="entry name" value="NTF2-like"/>
    <property type="match status" value="1"/>
</dbReference>
<comment type="similarity">
    <text evidence="1">Belongs to the sigma-70 factor family. ECF subfamily.</text>
</comment>
<dbReference type="PANTHER" id="PTHR30173">
    <property type="entry name" value="SIGMA 19 FACTOR"/>
    <property type="match status" value="1"/>
</dbReference>
<evidence type="ECO:0000256" key="2">
    <source>
        <dbReference type="ARBA" id="ARBA00011344"/>
    </source>
</evidence>
<dbReference type="InterPro" id="IPR007627">
    <property type="entry name" value="RNA_pol_sigma70_r2"/>
</dbReference>
<dbReference type="InterPro" id="IPR052704">
    <property type="entry name" value="ECF_Sigma-70_Domain"/>
</dbReference>
<evidence type="ECO:0000256" key="5">
    <source>
        <dbReference type="ARBA" id="ARBA00023125"/>
    </source>
</evidence>
<proteinExistence type="inferred from homology"/>
<name>A0ABS0CY61_9NOCA</name>
<evidence type="ECO:0000259" key="8">
    <source>
        <dbReference type="Pfam" id="PF08281"/>
    </source>
</evidence>
<dbReference type="Pfam" id="PF08281">
    <property type="entry name" value="Sigma70_r4_2"/>
    <property type="match status" value="1"/>
</dbReference>
<dbReference type="NCBIfam" id="TIGR02937">
    <property type="entry name" value="sigma70-ECF"/>
    <property type="match status" value="1"/>
</dbReference>
<reference evidence="9 10" key="1">
    <citation type="submission" date="2020-10" db="EMBL/GenBank/DDBJ databases">
        <title>Identification of Nocardia species via Next-generation sequencing and recognition of intraspecies genetic diversity.</title>
        <authorList>
            <person name="Li P."/>
            <person name="Li P."/>
            <person name="Lu B."/>
        </authorList>
    </citation>
    <scope>NUCLEOTIDE SEQUENCE [LARGE SCALE GENOMIC DNA]</scope>
    <source>
        <strain evidence="9 10">BJ06-0157</strain>
    </source>
</reference>
<sequence length="309" mass="33378">MDDRNLLAEQFERNRSHLRSVAYRMLGSISEADDAVQQAWLRLDRAATDDVDNLTGWLTTVVGRVCLDMLRARRARREESVGLRTPEPIRAGPGVAADPEDEAIVADSVGLALLTVIETLTPAERVTFVLHDLFDVPLAEIAPILGRSVNAAAQLASRARRRVRGADPVLDADQVRQKRIVEAFLAAARRGDFEDLLAVLDPEVVLHADAAAAPARHPLQVRGATAVARGARAYADRARFAWTALIDGRVGILNIAPGRAVLALDITVTGTRITAIDIIAESEHLSALDIVLLRSEPSTDAAAHAGTWL</sequence>
<organism evidence="9 10">
    <name type="scientific">Nocardia amamiensis</name>
    <dbReference type="NCBI Taxonomy" id="404578"/>
    <lineage>
        <taxon>Bacteria</taxon>
        <taxon>Bacillati</taxon>
        <taxon>Actinomycetota</taxon>
        <taxon>Actinomycetes</taxon>
        <taxon>Mycobacteriales</taxon>
        <taxon>Nocardiaceae</taxon>
        <taxon>Nocardia</taxon>
    </lineage>
</organism>
<dbReference type="InterPro" id="IPR013324">
    <property type="entry name" value="RNA_pol_sigma_r3/r4-like"/>
</dbReference>
<keyword evidence="10" id="KW-1185">Reference proteome</keyword>
<dbReference type="SUPFAM" id="SSF88946">
    <property type="entry name" value="Sigma2 domain of RNA polymerase sigma factors"/>
    <property type="match status" value="1"/>
</dbReference>
<dbReference type="RefSeq" id="WP_195132307.1">
    <property type="nucleotide sequence ID" value="NZ_JADLQX010000023.1"/>
</dbReference>
<accession>A0ABS0CY61</accession>
<dbReference type="Pfam" id="PF04542">
    <property type="entry name" value="Sigma70_r2"/>
    <property type="match status" value="1"/>
</dbReference>
<comment type="subunit">
    <text evidence="2">Interacts transiently with the RNA polymerase catalytic core formed by RpoA, RpoB, RpoC and RpoZ (2 alpha, 1 beta, 1 beta' and 1 omega subunit) to form the RNA polymerase holoenzyme that can initiate transcription.</text>
</comment>
<evidence type="ECO:0000313" key="9">
    <source>
        <dbReference type="EMBL" id="MBF6301085.1"/>
    </source>
</evidence>
<evidence type="ECO:0000256" key="4">
    <source>
        <dbReference type="ARBA" id="ARBA00023082"/>
    </source>
</evidence>
<keyword evidence="6" id="KW-0804">Transcription</keyword>
<dbReference type="Gene3D" id="3.10.450.50">
    <property type="match status" value="1"/>
</dbReference>
<evidence type="ECO:0000259" key="7">
    <source>
        <dbReference type="Pfam" id="PF04542"/>
    </source>
</evidence>
<dbReference type="SUPFAM" id="SSF88659">
    <property type="entry name" value="Sigma3 and sigma4 domains of RNA polymerase sigma factors"/>
    <property type="match status" value="1"/>
</dbReference>
<evidence type="ECO:0000256" key="1">
    <source>
        <dbReference type="ARBA" id="ARBA00010641"/>
    </source>
</evidence>
<dbReference type="InterPro" id="IPR014284">
    <property type="entry name" value="RNA_pol_sigma-70_dom"/>
</dbReference>
<feature type="domain" description="RNA polymerase sigma-70 region 2" evidence="7">
    <location>
        <begin position="11"/>
        <end position="74"/>
    </location>
</feature>
<comment type="caution">
    <text evidence="9">The sequence shown here is derived from an EMBL/GenBank/DDBJ whole genome shotgun (WGS) entry which is preliminary data.</text>
</comment>
<dbReference type="Gene3D" id="1.10.1740.10">
    <property type="match status" value="1"/>
</dbReference>
<feature type="domain" description="RNA polymerase sigma factor 70 region 4 type 2" evidence="8">
    <location>
        <begin position="112"/>
        <end position="162"/>
    </location>
</feature>
<evidence type="ECO:0000313" key="10">
    <source>
        <dbReference type="Proteomes" id="UP000702209"/>
    </source>
</evidence>
<dbReference type="InterPro" id="IPR013325">
    <property type="entry name" value="RNA_pol_sigma_r2"/>
</dbReference>
<protein>
    <submittedName>
        <fullName evidence="9">Sigma-70 family RNA polymerase sigma factor</fullName>
    </submittedName>
</protein>
<evidence type="ECO:0000256" key="3">
    <source>
        <dbReference type="ARBA" id="ARBA00023015"/>
    </source>
</evidence>
<dbReference type="InterPro" id="IPR036388">
    <property type="entry name" value="WH-like_DNA-bd_sf"/>
</dbReference>
<keyword evidence="5" id="KW-0238">DNA-binding</keyword>
<dbReference type="Gene3D" id="1.10.10.10">
    <property type="entry name" value="Winged helix-like DNA-binding domain superfamily/Winged helix DNA-binding domain"/>
    <property type="match status" value="1"/>
</dbReference>
<dbReference type="InterPro" id="IPR013249">
    <property type="entry name" value="RNA_pol_sigma70_r4_t2"/>
</dbReference>
<keyword evidence="3" id="KW-0805">Transcription regulation</keyword>
<dbReference type="PANTHER" id="PTHR30173:SF43">
    <property type="entry name" value="ECF RNA POLYMERASE SIGMA FACTOR SIGI-RELATED"/>
    <property type="match status" value="1"/>
</dbReference>
<keyword evidence="4" id="KW-0731">Sigma factor</keyword>
<evidence type="ECO:0000256" key="6">
    <source>
        <dbReference type="ARBA" id="ARBA00023163"/>
    </source>
</evidence>
<dbReference type="InterPro" id="IPR032710">
    <property type="entry name" value="NTF2-like_dom_sf"/>
</dbReference>
<gene>
    <name evidence="9" type="ORF">IU459_26580</name>
</gene>
<dbReference type="EMBL" id="JADLQX010000023">
    <property type="protein sequence ID" value="MBF6301085.1"/>
    <property type="molecule type" value="Genomic_DNA"/>
</dbReference>
<dbReference type="Proteomes" id="UP000702209">
    <property type="component" value="Unassembled WGS sequence"/>
</dbReference>